<dbReference type="Gene3D" id="3.30.70.20">
    <property type="match status" value="1"/>
</dbReference>
<evidence type="ECO:0000313" key="2">
    <source>
        <dbReference type="EMBL" id="MBP0725281.1"/>
    </source>
</evidence>
<name>A0A940SJA7_9BACI</name>
<dbReference type="EMBL" id="JAGIYQ010000005">
    <property type="protein sequence ID" value="MBP0725281.1"/>
    <property type="molecule type" value="Genomic_DNA"/>
</dbReference>
<feature type="domain" description="Divergent 4Fe-4S mono-cluster" evidence="1">
    <location>
        <begin position="8"/>
        <end position="71"/>
    </location>
</feature>
<dbReference type="Proteomes" id="UP000682134">
    <property type="component" value="Unassembled WGS sequence"/>
</dbReference>
<organism evidence="2 3">
    <name type="scientific">Gottfriedia endophytica</name>
    <dbReference type="NCBI Taxonomy" id="2820819"/>
    <lineage>
        <taxon>Bacteria</taxon>
        <taxon>Bacillati</taxon>
        <taxon>Bacillota</taxon>
        <taxon>Bacilli</taxon>
        <taxon>Bacillales</taxon>
        <taxon>Bacillaceae</taxon>
        <taxon>Gottfriedia</taxon>
    </lineage>
</organism>
<proteinExistence type="predicted"/>
<evidence type="ECO:0000313" key="3">
    <source>
        <dbReference type="Proteomes" id="UP000682134"/>
    </source>
</evidence>
<dbReference type="Pfam" id="PF06902">
    <property type="entry name" value="Fer4_19"/>
    <property type="match status" value="1"/>
</dbReference>
<dbReference type="SUPFAM" id="SSF54862">
    <property type="entry name" value="4Fe-4S ferredoxins"/>
    <property type="match status" value="1"/>
</dbReference>
<dbReference type="RefSeq" id="WP_209404685.1">
    <property type="nucleotide sequence ID" value="NZ_JAGIYQ010000005.1"/>
</dbReference>
<dbReference type="InterPro" id="IPR010693">
    <property type="entry name" value="Divergent_4Fe-4S_mono-cluster"/>
</dbReference>
<evidence type="ECO:0000259" key="1">
    <source>
        <dbReference type="Pfam" id="PF06902"/>
    </source>
</evidence>
<comment type="caution">
    <text evidence="2">The sequence shown here is derived from an EMBL/GenBank/DDBJ whole genome shotgun (WGS) entry which is preliminary data.</text>
</comment>
<reference evidence="2" key="1">
    <citation type="submission" date="2021-04" db="EMBL/GenBank/DDBJ databases">
        <title>Genome seq and assembly of Bacillus sp.</title>
        <authorList>
            <person name="Chhetri G."/>
        </authorList>
    </citation>
    <scope>NUCLEOTIDE SEQUENCE</scope>
    <source>
        <strain evidence="2">RG28</strain>
    </source>
</reference>
<protein>
    <submittedName>
        <fullName evidence="2">(4Fe-4S)-binding protein</fullName>
    </submittedName>
</protein>
<gene>
    <name evidence="2" type="ORF">J5Y03_08770</name>
</gene>
<sequence>MNNDYKRYVGKQIDVIFHTEKCAHSARCVRGLPTVFDTNKKPWVNTDGEEADKIAEVIDQCPSGALEYIRKDKEEIE</sequence>
<keyword evidence="3" id="KW-1185">Reference proteome</keyword>
<dbReference type="AlphaFoldDB" id="A0A940SJA7"/>
<accession>A0A940SJA7</accession>